<keyword evidence="2" id="KW-1185">Reference proteome</keyword>
<evidence type="ECO:0000313" key="2">
    <source>
        <dbReference type="Proteomes" id="UP000314294"/>
    </source>
</evidence>
<organism evidence="1 2">
    <name type="scientific">Liparis tanakae</name>
    <name type="common">Tanaka's snailfish</name>
    <dbReference type="NCBI Taxonomy" id="230148"/>
    <lineage>
        <taxon>Eukaryota</taxon>
        <taxon>Metazoa</taxon>
        <taxon>Chordata</taxon>
        <taxon>Craniata</taxon>
        <taxon>Vertebrata</taxon>
        <taxon>Euteleostomi</taxon>
        <taxon>Actinopterygii</taxon>
        <taxon>Neopterygii</taxon>
        <taxon>Teleostei</taxon>
        <taxon>Neoteleostei</taxon>
        <taxon>Acanthomorphata</taxon>
        <taxon>Eupercaria</taxon>
        <taxon>Perciformes</taxon>
        <taxon>Cottioidei</taxon>
        <taxon>Cottales</taxon>
        <taxon>Liparidae</taxon>
        <taxon>Liparis</taxon>
    </lineage>
</organism>
<dbReference type="AlphaFoldDB" id="A0A4Z2G0W9"/>
<evidence type="ECO:0000313" key="1">
    <source>
        <dbReference type="EMBL" id="TNN46484.1"/>
    </source>
</evidence>
<accession>A0A4Z2G0W9</accession>
<name>A0A4Z2G0W9_9TELE</name>
<gene>
    <name evidence="1" type="ORF">EYF80_043292</name>
</gene>
<proteinExistence type="predicted"/>
<comment type="caution">
    <text evidence="1">The sequence shown here is derived from an EMBL/GenBank/DDBJ whole genome shotgun (WGS) entry which is preliminary data.</text>
</comment>
<sequence length="61" mass="6666">MRSRRRSRLHGEEGGRREAVLPPLLAVFNVCRVASRSDAGENGTEPAVTFEFTPALLLTAV</sequence>
<dbReference type="Proteomes" id="UP000314294">
    <property type="component" value="Unassembled WGS sequence"/>
</dbReference>
<reference evidence="1 2" key="1">
    <citation type="submission" date="2019-03" db="EMBL/GenBank/DDBJ databases">
        <title>First draft genome of Liparis tanakae, snailfish: a comprehensive survey of snailfish specific genes.</title>
        <authorList>
            <person name="Kim W."/>
            <person name="Song I."/>
            <person name="Jeong J.-H."/>
            <person name="Kim D."/>
            <person name="Kim S."/>
            <person name="Ryu S."/>
            <person name="Song J.Y."/>
            <person name="Lee S.K."/>
        </authorList>
    </citation>
    <scope>NUCLEOTIDE SEQUENCE [LARGE SCALE GENOMIC DNA]</scope>
    <source>
        <tissue evidence="1">Muscle</tissue>
    </source>
</reference>
<protein>
    <submittedName>
        <fullName evidence="1">Uncharacterized protein</fullName>
    </submittedName>
</protein>
<dbReference type="EMBL" id="SRLO01000786">
    <property type="protein sequence ID" value="TNN46484.1"/>
    <property type="molecule type" value="Genomic_DNA"/>
</dbReference>